<dbReference type="EMBL" id="JBAPLV010000016">
    <property type="protein sequence ID" value="MEI4279803.1"/>
    <property type="molecule type" value="Genomic_DNA"/>
</dbReference>
<evidence type="ECO:0000256" key="2">
    <source>
        <dbReference type="PROSITE-ProRule" id="PRU00335"/>
    </source>
</evidence>
<feature type="domain" description="HTH tetR-type" evidence="3">
    <location>
        <begin position="12"/>
        <end position="72"/>
    </location>
</feature>
<evidence type="ECO:0000313" key="5">
    <source>
        <dbReference type="Proteomes" id="UP001373496"/>
    </source>
</evidence>
<evidence type="ECO:0000313" key="4">
    <source>
        <dbReference type="EMBL" id="MEI4279803.1"/>
    </source>
</evidence>
<dbReference type="Gene3D" id="1.10.10.60">
    <property type="entry name" value="Homeodomain-like"/>
    <property type="match status" value="1"/>
</dbReference>
<gene>
    <name evidence="4" type="ORF">UXQ13_15135</name>
</gene>
<proteinExistence type="predicted"/>
<evidence type="ECO:0000259" key="3">
    <source>
        <dbReference type="PROSITE" id="PS50977"/>
    </source>
</evidence>
<keyword evidence="1 2" id="KW-0238">DNA-binding</keyword>
<dbReference type="InterPro" id="IPR001647">
    <property type="entry name" value="HTH_TetR"/>
</dbReference>
<dbReference type="RefSeq" id="WP_225233991.1">
    <property type="nucleotide sequence ID" value="NZ_JBAPLV010000016.1"/>
</dbReference>
<name>A0ABU8E837_9ACTN</name>
<dbReference type="PROSITE" id="PS50977">
    <property type="entry name" value="HTH_TETR_2"/>
    <property type="match status" value="1"/>
</dbReference>
<dbReference type="PANTHER" id="PTHR30055">
    <property type="entry name" value="HTH-TYPE TRANSCRIPTIONAL REGULATOR RUTR"/>
    <property type="match status" value="1"/>
</dbReference>
<protein>
    <submittedName>
        <fullName evidence="4">TetR/AcrR family transcriptional regulator</fullName>
    </submittedName>
</protein>
<dbReference type="InterPro" id="IPR041490">
    <property type="entry name" value="KstR2_TetR_C"/>
</dbReference>
<dbReference type="PANTHER" id="PTHR30055:SF237">
    <property type="entry name" value="TRANSCRIPTIONAL REPRESSOR MCE3R"/>
    <property type="match status" value="1"/>
</dbReference>
<dbReference type="InterPro" id="IPR050109">
    <property type="entry name" value="HTH-type_TetR-like_transc_reg"/>
</dbReference>
<dbReference type="Pfam" id="PF00440">
    <property type="entry name" value="TetR_N"/>
    <property type="match status" value="1"/>
</dbReference>
<dbReference type="Gene3D" id="1.10.357.10">
    <property type="entry name" value="Tetracycline Repressor, domain 2"/>
    <property type="match status" value="1"/>
</dbReference>
<organism evidence="4 5">
    <name type="scientific">Klenkia terrae</name>
    <dbReference type="NCBI Taxonomy" id="1052259"/>
    <lineage>
        <taxon>Bacteria</taxon>
        <taxon>Bacillati</taxon>
        <taxon>Actinomycetota</taxon>
        <taxon>Actinomycetes</taxon>
        <taxon>Geodermatophilales</taxon>
        <taxon>Geodermatophilaceae</taxon>
        <taxon>Klenkia</taxon>
    </lineage>
</organism>
<dbReference type="PRINTS" id="PR00455">
    <property type="entry name" value="HTHTETR"/>
</dbReference>
<sequence>MSSSEGVRTRDPDRRVRILRAATSLLAERGFHGVSMADIGGAAGIVGSGVYRHFDSKSAVLVALLDEVMDRLLRTASDAAGSGRDEREVLADLVRGQVLFAVDDRALLQLYQREVHSLPDTDRRRLRRSQRHYVEEWVHVLLELRPELTDGVARACVHAAIGAVQSVATYDGGLPRDDVVDLLTRAAYACLGVAP</sequence>
<evidence type="ECO:0000256" key="1">
    <source>
        <dbReference type="ARBA" id="ARBA00023125"/>
    </source>
</evidence>
<dbReference type="Proteomes" id="UP001373496">
    <property type="component" value="Unassembled WGS sequence"/>
</dbReference>
<dbReference type="InterPro" id="IPR036271">
    <property type="entry name" value="Tet_transcr_reg_TetR-rel_C_sf"/>
</dbReference>
<keyword evidence="5" id="KW-1185">Reference proteome</keyword>
<reference evidence="4 5" key="1">
    <citation type="submission" date="2024-03" db="EMBL/GenBank/DDBJ databases">
        <title>Draft genome sequence of Klenkia terrae.</title>
        <authorList>
            <person name="Duangmal K."/>
            <person name="Chantavorakit T."/>
        </authorList>
    </citation>
    <scope>NUCLEOTIDE SEQUENCE [LARGE SCALE GENOMIC DNA]</scope>
    <source>
        <strain evidence="4 5">JCM 17786</strain>
    </source>
</reference>
<dbReference type="SUPFAM" id="SSF48498">
    <property type="entry name" value="Tetracyclin repressor-like, C-terminal domain"/>
    <property type="match status" value="1"/>
</dbReference>
<dbReference type="SUPFAM" id="SSF46689">
    <property type="entry name" value="Homeodomain-like"/>
    <property type="match status" value="1"/>
</dbReference>
<accession>A0ABU8E837</accession>
<comment type="caution">
    <text evidence="4">The sequence shown here is derived from an EMBL/GenBank/DDBJ whole genome shotgun (WGS) entry which is preliminary data.</text>
</comment>
<dbReference type="Pfam" id="PF17932">
    <property type="entry name" value="TetR_C_24"/>
    <property type="match status" value="1"/>
</dbReference>
<feature type="DNA-binding region" description="H-T-H motif" evidence="2">
    <location>
        <begin position="35"/>
        <end position="54"/>
    </location>
</feature>
<dbReference type="InterPro" id="IPR009057">
    <property type="entry name" value="Homeodomain-like_sf"/>
</dbReference>